<dbReference type="EMBL" id="FQVK01000020">
    <property type="protein sequence ID" value="SHF18053.1"/>
    <property type="molecule type" value="Genomic_DNA"/>
</dbReference>
<keyword evidence="2" id="KW-1185">Reference proteome</keyword>
<evidence type="ECO:0000313" key="1">
    <source>
        <dbReference type="EMBL" id="SHF18053.1"/>
    </source>
</evidence>
<dbReference type="AlphaFoldDB" id="A0A1M4ZJ35"/>
<gene>
    <name evidence="1" type="ORF">SAMN05444279_12029</name>
</gene>
<sequence length="257" mass="29859">MHGLMRKLLTRYFNRKVLDRWRRAAAAAGTASLPQLRLQRDQARLLRFQLDRLIHEADSRLMRPRIGSRQFPKPLGTDWSWRPDVWRGPMPGRGVCPVARQDRLDGQTTIFHDCPRAEIGMRQLRNSDDRDLAPFGLALDVFDFRGSFLSVSVELPSEARTALSRQHMFRASVQSEQERPARIFARLNIQHGPNTEQVLRELPPGSEVSTVDFDLAHLELNERRVQKIWLDLILDQPAMNRLVIRDLTLCRYHRADL</sequence>
<name>A0A1M4ZJ35_9RHOB</name>
<dbReference type="Proteomes" id="UP000325134">
    <property type="component" value="Unassembled WGS sequence"/>
</dbReference>
<reference evidence="1 2" key="1">
    <citation type="submission" date="2016-11" db="EMBL/GenBank/DDBJ databases">
        <authorList>
            <person name="Varghese N."/>
            <person name="Submissions S."/>
        </authorList>
    </citation>
    <scope>NUCLEOTIDE SEQUENCE [LARGE SCALE GENOMIC DNA]</scope>
    <source>
        <strain evidence="1 2">DSM 29341</strain>
    </source>
</reference>
<organism evidence="1 2">
    <name type="scientific">Ruegeria intermedia</name>
    <dbReference type="NCBI Taxonomy" id="996115"/>
    <lineage>
        <taxon>Bacteria</taxon>
        <taxon>Pseudomonadati</taxon>
        <taxon>Pseudomonadota</taxon>
        <taxon>Alphaproteobacteria</taxon>
        <taxon>Rhodobacterales</taxon>
        <taxon>Roseobacteraceae</taxon>
        <taxon>Ruegeria</taxon>
    </lineage>
</organism>
<evidence type="ECO:0000313" key="2">
    <source>
        <dbReference type="Proteomes" id="UP000325134"/>
    </source>
</evidence>
<protein>
    <submittedName>
        <fullName evidence="1">Uncharacterized protein</fullName>
    </submittedName>
</protein>
<dbReference type="InterPro" id="IPR045514">
    <property type="entry name" value="DUF6478"/>
</dbReference>
<dbReference type="Pfam" id="PF20086">
    <property type="entry name" value="DUF6478"/>
    <property type="match status" value="1"/>
</dbReference>
<accession>A0A1M4ZJ35</accession>
<proteinExistence type="predicted"/>